<dbReference type="EMBL" id="GEDG01030056">
    <property type="protein sequence ID" value="JAP12147.1"/>
    <property type="molecule type" value="Transcribed_RNA"/>
</dbReference>
<protein>
    <submittedName>
        <fullName evidence="1">Putative ovule protein</fullName>
    </submittedName>
</protein>
<organism evidence="1">
    <name type="scientific">Solanum chacoense</name>
    <name type="common">Chaco potato</name>
    <dbReference type="NCBI Taxonomy" id="4108"/>
    <lineage>
        <taxon>Eukaryota</taxon>
        <taxon>Viridiplantae</taxon>
        <taxon>Streptophyta</taxon>
        <taxon>Embryophyta</taxon>
        <taxon>Tracheophyta</taxon>
        <taxon>Spermatophyta</taxon>
        <taxon>Magnoliopsida</taxon>
        <taxon>eudicotyledons</taxon>
        <taxon>Gunneridae</taxon>
        <taxon>Pentapetalae</taxon>
        <taxon>asterids</taxon>
        <taxon>lamiids</taxon>
        <taxon>Solanales</taxon>
        <taxon>Solanaceae</taxon>
        <taxon>Solanoideae</taxon>
        <taxon>Solaneae</taxon>
        <taxon>Solanum</taxon>
    </lineage>
</organism>
<name>A0A0V0GW94_SOLCH</name>
<evidence type="ECO:0000313" key="1">
    <source>
        <dbReference type="EMBL" id="JAP12147.1"/>
    </source>
</evidence>
<sequence>MLRLWMLSTKKALLSCEDTIRNTICTTLRIRSGGQGARTELISLYLYMTPILPSKMLTNPTKD</sequence>
<accession>A0A0V0GW94</accession>
<proteinExistence type="predicted"/>
<reference evidence="1" key="1">
    <citation type="submission" date="2015-12" db="EMBL/GenBank/DDBJ databases">
        <title>Gene expression during late stages of embryo sac development: a critical building block for successful pollen-pistil interactions.</title>
        <authorList>
            <person name="Liu Y."/>
            <person name="Joly V."/>
            <person name="Sabar M."/>
            <person name="Matton D.P."/>
        </authorList>
    </citation>
    <scope>NUCLEOTIDE SEQUENCE</scope>
</reference>
<dbReference type="AlphaFoldDB" id="A0A0V0GW94"/>